<comment type="caution">
    <text evidence="2">The sequence shown here is derived from an EMBL/GenBank/DDBJ whole genome shotgun (WGS) entry which is preliminary data.</text>
</comment>
<feature type="compositionally biased region" description="Polar residues" evidence="1">
    <location>
        <begin position="157"/>
        <end position="172"/>
    </location>
</feature>
<feature type="compositionally biased region" description="Basic residues" evidence="1">
    <location>
        <begin position="28"/>
        <end position="38"/>
    </location>
</feature>
<evidence type="ECO:0000256" key="1">
    <source>
        <dbReference type="SAM" id="MobiDB-lite"/>
    </source>
</evidence>
<dbReference type="Proteomes" id="UP001341840">
    <property type="component" value="Unassembled WGS sequence"/>
</dbReference>
<feature type="region of interest" description="Disordered" evidence="1">
    <location>
        <begin position="149"/>
        <end position="172"/>
    </location>
</feature>
<gene>
    <name evidence="2" type="ORF">PIB30_084566</name>
</gene>
<dbReference type="EMBL" id="JASCZI010212824">
    <property type="protein sequence ID" value="MED6200386.1"/>
    <property type="molecule type" value="Genomic_DNA"/>
</dbReference>
<evidence type="ECO:0000313" key="2">
    <source>
        <dbReference type="EMBL" id="MED6200386.1"/>
    </source>
</evidence>
<reference evidence="2 3" key="1">
    <citation type="journal article" date="2023" name="Plants (Basel)">
        <title>Bridging the Gap: Combining Genomics and Transcriptomics Approaches to Understand Stylosanthes scabra, an Orphan Legume from the Brazilian Caatinga.</title>
        <authorList>
            <person name="Ferreira-Neto J.R.C."/>
            <person name="da Silva M.D."/>
            <person name="Binneck E."/>
            <person name="de Melo N.F."/>
            <person name="da Silva R.H."/>
            <person name="de Melo A.L.T.M."/>
            <person name="Pandolfi V."/>
            <person name="Bustamante F.O."/>
            <person name="Brasileiro-Vidal A.C."/>
            <person name="Benko-Iseppon A.M."/>
        </authorList>
    </citation>
    <scope>NUCLEOTIDE SEQUENCE [LARGE SCALE GENOMIC DNA]</scope>
    <source>
        <tissue evidence="2">Leaves</tissue>
    </source>
</reference>
<sequence>MEFDQNARVNASSAQYQNEDSNVEVRQRKGWKPRKKFPRPPPSDEEPSIAEPHEEQQLHNHVDGISEEDLTQGHPKLQPEDDVKFATTRSPQPDTNLRVRTIAPSRGGKTNIAPSRHVVRARQQQAPPNAVASSYARTSAFREKMPIVRPPAFMRSAPTNPLQGRQMHLSSQ</sequence>
<organism evidence="2 3">
    <name type="scientific">Stylosanthes scabra</name>
    <dbReference type="NCBI Taxonomy" id="79078"/>
    <lineage>
        <taxon>Eukaryota</taxon>
        <taxon>Viridiplantae</taxon>
        <taxon>Streptophyta</taxon>
        <taxon>Embryophyta</taxon>
        <taxon>Tracheophyta</taxon>
        <taxon>Spermatophyta</taxon>
        <taxon>Magnoliopsida</taxon>
        <taxon>eudicotyledons</taxon>
        <taxon>Gunneridae</taxon>
        <taxon>Pentapetalae</taxon>
        <taxon>rosids</taxon>
        <taxon>fabids</taxon>
        <taxon>Fabales</taxon>
        <taxon>Fabaceae</taxon>
        <taxon>Papilionoideae</taxon>
        <taxon>50 kb inversion clade</taxon>
        <taxon>dalbergioids sensu lato</taxon>
        <taxon>Dalbergieae</taxon>
        <taxon>Pterocarpus clade</taxon>
        <taxon>Stylosanthes</taxon>
    </lineage>
</organism>
<evidence type="ECO:0000313" key="3">
    <source>
        <dbReference type="Proteomes" id="UP001341840"/>
    </source>
</evidence>
<proteinExistence type="predicted"/>
<feature type="compositionally biased region" description="Basic and acidic residues" evidence="1">
    <location>
        <begin position="51"/>
        <end position="64"/>
    </location>
</feature>
<feature type="compositionally biased region" description="Polar residues" evidence="1">
    <location>
        <begin position="7"/>
        <end position="20"/>
    </location>
</feature>
<name>A0ABU6XS02_9FABA</name>
<keyword evidence="3" id="KW-1185">Reference proteome</keyword>
<protein>
    <submittedName>
        <fullName evidence="2">Uncharacterized protein</fullName>
    </submittedName>
</protein>
<accession>A0ABU6XS02</accession>
<feature type="region of interest" description="Disordered" evidence="1">
    <location>
        <begin position="1"/>
        <end position="95"/>
    </location>
</feature>